<protein>
    <submittedName>
        <fullName evidence="1">GIY-YIG nuclease family protein</fullName>
    </submittedName>
</protein>
<gene>
    <name evidence="1" type="ORF">IQ241_10435</name>
</gene>
<organism evidence="1 2">
    <name type="scientific">Vasconcelosia minhoensis LEGE 07310</name>
    <dbReference type="NCBI Taxonomy" id="915328"/>
    <lineage>
        <taxon>Bacteria</taxon>
        <taxon>Bacillati</taxon>
        <taxon>Cyanobacteriota</taxon>
        <taxon>Cyanophyceae</taxon>
        <taxon>Nodosilineales</taxon>
        <taxon>Cymatolegaceae</taxon>
        <taxon>Vasconcelosia</taxon>
        <taxon>Vasconcelosia minhoensis</taxon>
    </lineage>
</organism>
<dbReference type="Proteomes" id="UP000636505">
    <property type="component" value="Unassembled WGS sequence"/>
</dbReference>
<name>A0A8J7DCI1_9CYAN</name>
<proteinExistence type="predicted"/>
<dbReference type="CDD" id="cd10450">
    <property type="entry name" value="GIY-YIG_AtGrxS16_like"/>
    <property type="match status" value="1"/>
</dbReference>
<dbReference type="RefSeq" id="WP_193906746.1">
    <property type="nucleotide sequence ID" value="NZ_JADEXG010000020.1"/>
</dbReference>
<dbReference type="AlphaFoldDB" id="A0A8J7DCI1"/>
<dbReference type="InterPro" id="IPR049578">
    <property type="entry name" value="CAXIP1-like_GIY-YIG_dom"/>
</dbReference>
<keyword evidence="2" id="KW-1185">Reference proteome</keyword>
<reference evidence="1" key="1">
    <citation type="submission" date="2020-10" db="EMBL/GenBank/DDBJ databases">
        <authorList>
            <person name="Castelo-Branco R."/>
            <person name="Eusebio N."/>
            <person name="Adriana R."/>
            <person name="Vieira A."/>
            <person name="Brugerolle De Fraissinette N."/>
            <person name="Rezende De Castro R."/>
            <person name="Schneider M.P."/>
            <person name="Vasconcelos V."/>
            <person name="Leao P.N."/>
        </authorList>
    </citation>
    <scope>NUCLEOTIDE SEQUENCE</scope>
    <source>
        <strain evidence="1">LEGE 07310</strain>
    </source>
</reference>
<dbReference type="EMBL" id="JADEXG010000020">
    <property type="protein sequence ID" value="MBE9077708.1"/>
    <property type="molecule type" value="Genomic_DNA"/>
</dbReference>
<sequence>MPAPSLSTLPFHPYLTPDGQIATEFAGVIGIYAIYDEGQTLQYVGISRDVAASLKQHLIRQPEACYWVKVHPVKRPSRTELNEIRDAWIAENGSVPPGNGERADAWEKPIDVRALMTPAEIVAEDKSDGLGRVKIMKQIARRIEADLLEKLKARGVQMELRFNPKLKEDGLLDLK</sequence>
<evidence type="ECO:0000313" key="2">
    <source>
        <dbReference type="Proteomes" id="UP000636505"/>
    </source>
</evidence>
<accession>A0A8J7DCI1</accession>
<comment type="caution">
    <text evidence="1">The sequence shown here is derived from an EMBL/GenBank/DDBJ whole genome shotgun (WGS) entry which is preliminary data.</text>
</comment>
<evidence type="ECO:0000313" key="1">
    <source>
        <dbReference type="EMBL" id="MBE9077708.1"/>
    </source>
</evidence>